<proteinExistence type="predicted"/>
<feature type="coiled-coil region" evidence="1">
    <location>
        <begin position="218"/>
        <end position="245"/>
    </location>
</feature>
<organism evidence="2 3">
    <name type="scientific">Gelidibacter salicanalis</name>
    <dbReference type="NCBI Taxonomy" id="291193"/>
    <lineage>
        <taxon>Bacteria</taxon>
        <taxon>Pseudomonadati</taxon>
        <taxon>Bacteroidota</taxon>
        <taxon>Flavobacteriia</taxon>
        <taxon>Flavobacteriales</taxon>
        <taxon>Flavobacteriaceae</taxon>
        <taxon>Gelidibacter</taxon>
    </lineage>
</organism>
<gene>
    <name evidence="2" type="ORF">ES711_02305</name>
</gene>
<comment type="caution">
    <text evidence="2">The sequence shown here is derived from an EMBL/GenBank/DDBJ whole genome shotgun (WGS) entry which is preliminary data.</text>
</comment>
<dbReference type="OrthoDB" id="9179987at2"/>
<evidence type="ECO:0000313" key="2">
    <source>
        <dbReference type="EMBL" id="TXE10761.1"/>
    </source>
</evidence>
<evidence type="ECO:0000313" key="3">
    <source>
        <dbReference type="Proteomes" id="UP000321734"/>
    </source>
</evidence>
<keyword evidence="3" id="KW-1185">Reference proteome</keyword>
<dbReference type="NCBIfam" id="NF047389">
    <property type="entry name" value="ATPase_Sll1717"/>
    <property type="match status" value="1"/>
</dbReference>
<name>A0A5C7AQZ4_9FLAO</name>
<dbReference type="Proteomes" id="UP000321734">
    <property type="component" value="Unassembled WGS sequence"/>
</dbReference>
<evidence type="ECO:0000256" key="1">
    <source>
        <dbReference type="SAM" id="Coils"/>
    </source>
</evidence>
<sequence>MTNKLNFSLGFSKNPFSKFSAEEEREFHNEIFYEPTFYETLLDDLKSGTSRFILGQRGHGKSSIIHKLKSDLGKAQVLTVIIDRFDDVSLTDNKIELLNLILQEFVTKYVLFLEKNKIYLKKLNKEDKEALCLLIKLFFQPLTKTEYYSRYDNIKKVKTRNLLIDIYNYMVRPSNSLIGTSILITSKLISDSLNLTSFENKSSYTEFLSEIDNVQTSATKDEQKLKKNKRHLKELLNRLNTISKKTYYKSSVVLFDKVDEFQELNQNIQKIADFTEDILTDTELLLQNDIAIAFSLWSEVKPILSKTVRFDKFKEIDISWKKTNMEPLINKRILYFSGNTRSFSSLFENSTDLNVVIEISNKSPRDLISCLSDIYDFQTSNPNSTVFESSSVSKGLIKFAERYDYLSMYPSRTGKNKDVISMINLILKTRKIDITILDLNSTFKQKTRWSQARLEDMVKYKLLREDSILGANGEKVYNVLDPKIMHLIKRGVTNLENN</sequence>
<accession>A0A5C7AQZ4</accession>
<dbReference type="AlphaFoldDB" id="A0A5C7AQZ4"/>
<dbReference type="InterPro" id="IPR059206">
    <property type="entry name" value="Sll1717-like"/>
</dbReference>
<protein>
    <submittedName>
        <fullName evidence="2">Uncharacterized protein</fullName>
    </submittedName>
</protein>
<dbReference type="RefSeq" id="WP_146889364.1">
    <property type="nucleotide sequence ID" value="NZ_VORX01000001.1"/>
</dbReference>
<keyword evidence="1" id="KW-0175">Coiled coil</keyword>
<reference evidence="2 3" key="1">
    <citation type="submission" date="2019-08" db="EMBL/GenBank/DDBJ databases">
        <title>Genome sequence of Gelidibacter salicanalis IC162T.</title>
        <authorList>
            <person name="Bowman J.P."/>
        </authorList>
    </citation>
    <scope>NUCLEOTIDE SEQUENCE [LARGE SCALE GENOMIC DNA]</scope>
    <source>
        <strain evidence="2 3">IC162</strain>
    </source>
</reference>
<dbReference type="EMBL" id="VORX01000001">
    <property type="protein sequence ID" value="TXE10761.1"/>
    <property type="molecule type" value="Genomic_DNA"/>
</dbReference>